<dbReference type="Proteomes" id="UP001204445">
    <property type="component" value="Unassembled WGS sequence"/>
</dbReference>
<keyword evidence="4" id="KW-1185">Reference proteome</keyword>
<feature type="transmembrane region" description="Helical" evidence="2">
    <location>
        <begin position="6"/>
        <end position="25"/>
    </location>
</feature>
<gene>
    <name evidence="3" type="ORF">J2T55_000540</name>
</gene>
<evidence type="ECO:0000313" key="3">
    <source>
        <dbReference type="EMBL" id="MCS3902536.1"/>
    </source>
</evidence>
<accession>A0AAE3HK10</accession>
<sequence length="171" mass="19124">MTLGIAGLVTAYVLIALLLLSINLYSNWSWRVKAGAIIITTAFYIISYISFPPLLGWPTMQKLPERFKLIAVHVEQPDKTSGDEGNIYLWVTRIDDLTSYGAPRAYKLPYSDMLHEAVIKANAKLKKDIPQLGELTEGSMEADMQDTSKAGVSTKNPIEFYDLPDPLFPEK</sequence>
<protein>
    <submittedName>
        <fullName evidence="3">Uncharacterized protein</fullName>
    </submittedName>
</protein>
<dbReference type="RefSeq" id="WP_259054080.1">
    <property type="nucleotide sequence ID" value="NZ_JANUCT010000003.1"/>
</dbReference>
<keyword evidence="2" id="KW-0812">Transmembrane</keyword>
<comment type="caution">
    <text evidence="3">The sequence shown here is derived from an EMBL/GenBank/DDBJ whole genome shotgun (WGS) entry which is preliminary data.</text>
</comment>
<dbReference type="EMBL" id="JANUCT010000003">
    <property type="protein sequence ID" value="MCS3902536.1"/>
    <property type="molecule type" value="Genomic_DNA"/>
</dbReference>
<evidence type="ECO:0000256" key="2">
    <source>
        <dbReference type="SAM" id="Phobius"/>
    </source>
</evidence>
<feature type="region of interest" description="Disordered" evidence="1">
    <location>
        <begin position="140"/>
        <end position="171"/>
    </location>
</feature>
<reference evidence="3" key="1">
    <citation type="submission" date="2022-08" db="EMBL/GenBank/DDBJ databases">
        <title>Genomic Encyclopedia of Type Strains, Phase III (KMG-III): the genomes of soil and plant-associated and newly described type strains.</title>
        <authorList>
            <person name="Whitman W."/>
        </authorList>
    </citation>
    <scope>NUCLEOTIDE SEQUENCE</scope>
    <source>
        <strain evidence="3">HMT 1</strain>
    </source>
</reference>
<dbReference type="AlphaFoldDB" id="A0AAE3HK10"/>
<organism evidence="3 4">
    <name type="scientific">Methylohalomonas lacus</name>
    <dbReference type="NCBI Taxonomy" id="398773"/>
    <lineage>
        <taxon>Bacteria</taxon>
        <taxon>Pseudomonadati</taxon>
        <taxon>Pseudomonadota</taxon>
        <taxon>Gammaproteobacteria</taxon>
        <taxon>Methylohalomonadales</taxon>
        <taxon>Methylohalomonadaceae</taxon>
        <taxon>Methylohalomonas</taxon>
    </lineage>
</organism>
<evidence type="ECO:0000256" key="1">
    <source>
        <dbReference type="SAM" id="MobiDB-lite"/>
    </source>
</evidence>
<feature type="transmembrane region" description="Helical" evidence="2">
    <location>
        <begin position="37"/>
        <end position="57"/>
    </location>
</feature>
<name>A0AAE3HK10_9GAMM</name>
<keyword evidence="2" id="KW-1133">Transmembrane helix</keyword>
<keyword evidence="2" id="KW-0472">Membrane</keyword>
<proteinExistence type="predicted"/>
<feature type="compositionally biased region" description="Polar residues" evidence="1">
    <location>
        <begin position="145"/>
        <end position="156"/>
    </location>
</feature>
<evidence type="ECO:0000313" key="4">
    <source>
        <dbReference type="Proteomes" id="UP001204445"/>
    </source>
</evidence>